<evidence type="ECO:0000256" key="1">
    <source>
        <dbReference type="SAM" id="Phobius"/>
    </source>
</evidence>
<sequence>MVIHAFQLQEARSEFTTFLYMMLGSSIGDRMARYNAVLEAALLHADVTTLNELHHYYVMIRKKEAVALEILKASLGICHLKRLIASIFSITNILMFARMNNIYISNIAIFLPPMCSNLAIANFYYLRGQKITDLVLATQEVLQTAPCLKEESAAEINKFIMTTSKSFDMTAGRIIIFNVPGGFLDAQFQFTVVTVLLELYET</sequence>
<accession>A0A979FI12</accession>
<keyword evidence="1" id="KW-0472">Membrane</keyword>
<organism evidence="2 3">
    <name type="scientific">Hyalella azteca</name>
    <name type="common">Amphipod</name>
    <dbReference type="NCBI Taxonomy" id="294128"/>
    <lineage>
        <taxon>Eukaryota</taxon>
        <taxon>Metazoa</taxon>
        <taxon>Ecdysozoa</taxon>
        <taxon>Arthropoda</taxon>
        <taxon>Crustacea</taxon>
        <taxon>Multicrustacea</taxon>
        <taxon>Malacostraca</taxon>
        <taxon>Eumalacostraca</taxon>
        <taxon>Peracarida</taxon>
        <taxon>Amphipoda</taxon>
        <taxon>Senticaudata</taxon>
        <taxon>Talitrida</taxon>
        <taxon>Talitroidea</taxon>
        <taxon>Hyalellidae</taxon>
        <taxon>Hyalella</taxon>
    </lineage>
</organism>
<dbReference type="AlphaFoldDB" id="A0A979FI12"/>
<name>A0A979FI12_HYAAZ</name>
<dbReference type="GeneID" id="125177813"/>
<feature type="transmembrane region" description="Helical" evidence="1">
    <location>
        <begin position="103"/>
        <end position="126"/>
    </location>
</feature>
<evidence type="ECO:0000313" key="3">
    <source>
        <dbReference type="RefSeq" id="XP_047736226.1"/>
    </source>
</evidence>
<dbReference type="KEGG" id="hazt:125177813"/>
<keyword evidence="1" id="KW-0812">Transmembrane</keyword>
<gene>
    <name evidence="3" type="primary">LOC125177813</name>
</gene>
<dbReference type="RefSeq" id="XP_047736226.1">
    <property type="nucleotide sequence ID" value="XM_047880270.1"/>
</dbReference>
<keyword evidence="2" id="KW-1185">Reference proteome</keyword>
<evidence type="ECO:0000313" key="2">
    <source>
        <dbReference type="Proteomes" id="UP000694843"/>
    </source>
</evidence>
<proteinExistence type="predicted"/>
<reference evidence="3" key="1">
    <citation type="submission" date="2025-08" db="UniProtKB">
        <authorList>
            <consortium name="RefSeq"/>
        </authorList>
    </citation>
    <scope>IDENTIFICATION</scope>
    <source>
        <tissue evidence="3">Whole organism</tissue>
    </source>
</reference>
<protein>
    <submittedName>
        <fullName evidence="3">Uncharacterized protein LOC125177813</fullName>
    </submittedName>
</protein>
<keyword evidence="1" id="KW-1133">Transmembrane helix</keyword>
<dbReference type="OrthoDB" id="10607922at2759"/>
<dbReference type="Proteomes" id="UP000694843">
    <property type="component" value="Unplaced"/>
</dbReference>